<gene>
    <name evidence="1" type="ORF">C8Q69DRAFT_510514</name>
</gene>
<reference evidence="1 2" key="1">
    <citation type="journal article" date="2018" name="Front. Microbiol.">
        <title>Genomic and genetic insights into a cosmopolitan fungus, Paecilomyces variotii (Eurotiales).</title>
        <authorList>
            <person name="Urquhart A.S."/>
            <person name="Mondo S.J."/>
            <person name="Makela M.R."/>
            <person name="Hane J.K."/>
            <person name="Wiebenga A."/>
            <person name="He G."/>
            <person name="Mihaltcheva S."/>
            <person name="Pangilinan J."/>
            <person name="Lipzen A."/>
            <person name="Barry K."/>
            <person name="de Vries R.P."/>
            <person name="Grigoriev I.V."/>
            <person name="Idnurm A."/>
        </authorList>
    </citation>
    <scope>NUCLEOTIDE SEQUENCE [LARGE SCALE GENOMIC DNA]</scope>
    <source>
        <strain evidence="1 2">CBS 101075</strain>
    </source>
</reference>
<dbReference type="RefSeq" id="XP_028481642.1">
    <property type="nucleotide sequence ID" value="XM_028633195.1"/>
</dbReference>
<dbReference type="Proteomes" id="UP000283841">
    <property type="component" value="Unassembled WGS sequence"/>
</dbReference>
<name>A0A443HJR2_BYSSP</name>
<dbReference type="EMBL" id="RCNU01000015">
    <property type="protein sequence ID" value="RWQ91997.1"/>
    <property type="molecule type" value="Genomic_DNA"/>
</dbReference>
<dbReference type="AlphaFoldDB" id="A0A443HJR2"/>
<dbReference type="VEuPathDB" id="FungiDB:C8Q69DRAFT_510514"/>
<proteinExistence type="predicted"/>
<protein>
    <submittedName>
        <fullName evidence="1">Uncharacterized protein</fullName>
    </submittedName>
</protein>
<organism evidence="1 2">
    <name type="scientific">Byssochlamys spectabilis</name>
    <name type="common">Paecilomyces variotii</name>
    <dbReference type="NCBI Taxonomy" id="264951"/>
    <lineage>
        <taxon>Eukaryota</taxon>
        <taxon>Fungi</taxon>
        <taxon>Dikarya</taxon>
        <taxon>Ascomycota</taxon>
        <taxon>Pezizomycotina</taxon>
        <taxon>Eurotiomycetes</taxon>
        <taxon>Eurotiomycetidae</taxon>
        <taxon>Eurotiales</taxon>
        <taxon>Thermoascaceae</taxon>
        <taxon>Paecilomyces</taxon>
    </lineage>
</organism>
<evidence type="ECO:0000313" key="1">
    <source>
        <dbReference type="EMBL" id="RWQ91997.1"/>
    </source>
</evidence>
<dbReference type="GeneID" id="39602472"/>
<accession>A0A443HJR2</accession>
<comment type="caution">
    <text evidence="1">The sequence shown here is derived from an EMBL/GenBank/DDBJ whole genome shotgun (WGS) entry which is preliminary data.</text>
</comment>
<keyword evidence="2" id="KW-1185">Reference proteome</keyword>
<evidence type="ECO:0000313" key="2">
    <source>
        <dbReference type="Proteomes" id="UP000283841"/>
    </source>
</evidence>
<sequence length="335" mass="38727">MTSIYERALLRDKYNQALSGLVERLDSQAQAAYGQDELTSLGISLRSFDPYDRNFLNSKACLFRPMTLEEFRKYSFPESELDGGGIDYYIDFDASYDEPANMKNVSPSIIMRERAFQTYNYLQVCYVYLRKQIGRDDEYLEEITGWSQIKHDNSFWDNGQRLMYGHRGDFLHWDTYAQREWQDDDDNPETLRPHIILLICTGAEAKDNELLLGELGPIAQAIENRLQQKEFEKTSLFPVLAISLFGPRHGRLLQAHFDKSGILKVLVSPIYSFLSRTDAPSELFLRYYVSEPQDGPEYEFWSEEEDTAAQTHQYVAPLPGSDIENIPPKEGDVLC</sequence>
<dbReference type="STRING" id="264951.A0A443HJR2"/>